<feature type="transmembrane region" description="Helical" evidence="2">
    <location>
        <begin position="223"/>
        <end position="242"/>
    </location>
</feature>
<evidence type="ECO:0000313" key="4">
    <source>
        <dbReference type="Proteomes" id="UP000054516"/>
    </source>
</evidence>
<keyword evidence="2" id="KW-0472">Membrane</keyword>
<keyword evidence="4" id="KW-1185">Reference proteome</keyword>
<feature type="transmembrane region" description="Helical" evidence="2">
    <location>
        <begin position="167"/>
        <end position="187"/>
    </location>
</feature>
<dbReference type="PANTHER" id="PTHR28147">
    <property type="entry name" value="N-GLYCOSYLATION PROTEIN EOS1"/>
    <property type="match status" value="1"/>
</dbReference>
<dbReference type="GO" id="GO:0034599">
    <property type="term" value="P:cellular response to oxidative stress"/>
    <property type="evidence" value="ECO:0007669"/>
    <property type="project" value="InterPro"/>
</dbReference>
<feature type="transmembrane region" description="Helical" evidence="2">
    <location>
        <begin position="125"/>
        <end position="146"/>
    </location>
</feature>
<evidence type="ECO:0000256" key="2">
    <source>
        <dbReference type="SAM" id="Phobius"/>
    </source>
</evidence>
<dbReference type="InterPro" id="IPR021100">
    <property type="entry name" value="N-glycosylation_EOS1"/>
</dbReference>
<dbReference type="PANTHER" id="PTHR28147:SF1">
    <property type="entry name" value="N-GLYCOSYLATION PROTEIN EOS1"/>
    <property type="match status" value="1"/>
</dbReference>
<dbReference type="Pfam" id="PF12326">
    <property type="entry name" value="EOS1"/>
    <property type="match status" value="1"/>
</dbReference>
<reference evidence="3" key="1">
    <citation type="submission" date="2016-03" db="EMBL/GenBank/DDBJ databases">
        <title>Draft genome sequence of Rosellinia necatrix.</title>
        <authorList>
            <person name="Kanematsu S."/>
        </authorList>
    </citation>
    <scope>NUCLEOTIDE SEQUENCE [LARGE SCALE GENOMIC DNA]</scope>
    <source>
        <strain evidence="3">W97</strain>
    </source>
</reference>
<dbReference type="AlphaFoldDB" id="A0A1W2TS51"/>
<proteinExistence type="predicted"/>
<name>A0A1W2TS51_ROSNE</name>
<feature type="compositionally biased region" description="Pro residues" evidence="1">
    <location>
        <begin position="14"/>
        <end position="26"/>
    </location>
</feature>
<dbReference type="EMBL" id="DF977505">
    <property type="protein sequence ID" value="GAP91350.1"/>
    <property type="molecule type" value="Genomic_DNA"/>
</dbReference>
<keyword evidence="2" id="KW-1133">Transmembrane helix</keyword>
<evidence type="ECO:0000256" key="1">
    <source>
        <dbReference type="SAM" id="MobiDB-lite"/>
    </source>
</evidence>
<evidence type="ECO:0000313" key="3">
    <source>
        <dbReference type="EMBL" id="GAP91350.1"/>
    </source>
</evidence>
<feature type="compositionally biased region" description="Low complexity" evidence="1">
    <location>
        <begin position="1"/>
        <end position="13"/>
    </location>
</feature>
<sequence>MHQPRQSPSSARPIPRPIPRPAPRPTPASIVHGHSPSHGHDRDYNHPSNELEQPIPAVAVSLLQPRVAVLLGLPKHWYRTLSICRLLCLAPCFWWGLRIALRFLVAEVLRYESQKNELDEETSLMLIETLLAALWCLASAALAFYFTDCLMSRWLINYTPQATVVRLLTISCVFAYLTSWIVYTTGGAQDPRLLLPAWIGIATILTACYHYTQRKVPIRKETFTSISVFSIASFISMLALLLEINTVRPLPEAHIPLVSIVKKAAQMAGRIVVKILGVNKDGTGR</sequence>
<feature type="transmembrane region" description="Helical" evidence="2">
    <location>
        <begin position="193"/>
        <end position="211"/>
    </location>
</feature>
<dbReference type="GO" id="GO:0005789">
    <property type="term" value="C:endoplasmic reticulum membrane"/>
    <property type="evidence" value="ECO:0007669"/>
    <property type="project" value="InterPro"/>
</dbReference>
<accession>A0A1W2TS51</accession>
<feature type="region of interest" description="Disordered" evidence="1">
    <location>
        <begin position="1"/>
        <end position="48"/>
    </location>
</feature>
<dbReference type="Proteomes" id="UP000054516">
    <property type="component" value="Unassembled WGS sequence"/>
</dbReference>
<dbReference type="GO" id="GO:0006487">
    <property type="term" value="P:protein N-linked glycosylation"/>
    <property type="evidence" value="ECO:0007669"/>
    <property type="project" value="TreeGrafter"/>
</dbReference>
<organism evidence="3">
    <name type="scientific">Rosellinia necatrix</name>
    <name type="common">White root-rot fungus</name>
    <dbReference type="NCBI Taxonomy" id="77044"/>
    <lineage>
        <taxon>Eukaryota</taxon>
        <taxon>Fungi</taxon>
        <taxon>Dikarya</taxon>
        <taxon>Ascomycota</taxon>
        <taxon>Pezizomycotina</taxon>
        <taxon>Sordariomycetes</taxon>
        <taxon>Xylariomycetidae</taxon>
        <taxon>Xylariales</taxon>
        <taxon>Xylariaceae</taxon>
        <taxon>Rosellinia</taxon>
    </lineage>
</organism>
<evidence type="ECO:0008006" key="5">
    <source>
        <dbReference type="Google" id="ProtNLM"/>
    </source>
</evidence>
<protein>
    <recommendedName>
        <fullName evidence="5">N-glycosylation protein EOS1</fullName>
    </recommendedName>
</protein>
<gene>
    <name evidence="3" type="ORF">SAMD00023353_6000170</name>
</gene>
<keyword evidence="2" id="KW-0812">Transmembrane</keyword>
<dbReference type="OrthoDB" id="2139606at2759"/>
<feature type="transmembrane region" description="Helical" evidence="2">
    <location>
        <begin position="83"/>
        <end position="105"/>
    </location>
</feature>
<dbReference type="OMA" id="HVTHQKI"/>